<dbReference type="GO" id="GO:0005886">
    <property type="term" value="C:plasma membrane"/>
    <property type="evidence" value="ECO:0007669"/>
    <property type="project" value="TreeGrafter"/>
</dbReference>
<keyword evidence="2" id="KW-0472">Membrane</keyword>
<reference evidence="3 4" key="1">
    <citation type="submission" date="2019-02" db="EMBL/GenBank/DDBJ databases">
        <title>Sequencing the genomes of 1000 actinobacteria strains.</title>
        <authorList>
            <person name="Klenk H.-P."/>
        </authorList>
    </citation>
    <scope>NUCLEOTIDE SEQUENCE [LARGE SCALE GENOMIC DNA]</scope>
    <source>
        <strain evidence="3 4">DSM 45779</strain>
    </source>
</reference>
<dbReference type="InterPro" id="IPR004711">
    <property type="entry name" value="Benzoate_Transporter"/>
</dbReference>
<name>A0A4Q7UP74_PSEST</name>
<feature type="transmembrane region" description="Helical" evidence="2">
    <location>
        <begin position="314"/>
        <end position="334"/>
    </location>
</feature>
<dbReference type="OrthoDB" id="9813854at2"/>
<comment type="caution">
    <text evidence="3">The sequence shown here is derived from an EMBL/GenBank/DDBJ whole genome shotgun (WGS) entry which is preliminary data.</text>
</comment>
<dbReference type="PANTHER" id="PTHR30199">
    <property type="entry name" value="MFS FAMILY TRANSPORTER, PREDICTED SUBSTRATE BENZOATE"/>
    <property type="match status" value="1"/>
</dbReference>
<feature type="transmembrane region" description="Helical" evidence="2">
    <location>
        <begin position="33"/>
        <end position="54"/>
    </location>
</feature>
<dbReference type="RefSeq" id="WP_130288277.1">
    <property type="nucleotide sequence ID" value="NZ_SHKL01000001.1"/>
</dbReference>
<feature type="transmembrane region" description="Helical" evidence="2">
    <location>
        <begin position="274"/>
        <end position="294"/>
    </location>
</feature>
<feature type="transmembrane region" description="Helical" evidence="2">
    <location>
        <begin position="173"/>
        <end position="190"/>
    </location>
</feature>
<protein>
    <submittedName>
        <fullName evidence="3">Benzoate membrane transport protein</fullName>
    </submittedName>
</protein>
<gene>
    <name evidence="3" type="ORF">EV383_0343</name>
</gene>
<proteinExistence type="predicted"/>
<feature type="compositionally biased region" description="Basic and acidic residues" evidence="1">
    <location>
        <begin position="7"/>
        <end position="19"/>
    </location>
</feature>
<keyword evidence="2" id="KW-1133">Transmembrane helix</keyword>
<keyword evidence="2" id="KW-0812">Transmembrane</keyword>
<keyword evidence="4" id="KW-1185">Reference proteome</keyword>
<feature type="transmembrane region" description="Helical" evidence="2">
    <location>
        <begin position="341"/>
        <end position="366"/>
    </location>
</feature>
<accession>A0A4Q7UP74</accession>
<feature type="transmembrane region" description="Helical" evidence="2">
    <location>
        <begin position="372"/>
        <end position="403"/>
    </location>
</feature>
<evidence type="ECO:0000313" key="3">
    <source>
        <dbReference type="EMBL" id="RZT83537.1"/>
    </source>
</evidence>
<dbReference type="PANTHER" id="PTHR30199:SF0">
    <property type="entry name" value="INNER MEMBRANE PROTEIN YDCO"/>
    <property type="match status" value="1"/>
</dbReference>
<feature type="region of interest" description="Disordered" evidence="1">
    <location>
        <begin position="1"/>
        <end position="20"/>
    </location>
</feature>
<feature type="transmembrane region" description="Helical" evidence="2">
    <location>
        <begin position="117"/>
        <end position="136"/>
    </location>
</feature>
<dbReference type="Proteomes" id="UP000291591">
    <property type="component" value="Unassembled WGS sequence"/>
</dbReference>
<dbReference type="GO" id="GO:0042925">
    <property type="term" value="F:benzoate transmembrane transporter activity"/>
    <property type="evidence" value="ECO:0007669"/>
    <property type="project" value="InterPro"/>
</dbReference>
<organism evidence="3 4">
    <name type="scientific">Pseudonocardia sediminis</name>
    <dbReference type="NCBI Taxonomy" id="1397368"/>
    <lineage>
        <taxon>Bacteria</taxon>
        <taxon>Bacillati</taxon>
        <taxon>Actinomycetota</taxon>
        <taxon>Actinomycetes</taxon>
        <taxon>Pseudonocardiales</taxon>
        <taxon>Pseudonocardiaceae</taxon>
        <taxon>Pseudonocardia</taxon>
    </lineage>
</organism>
<feature type="transmembrane region" description="Helical" evidence="2">
    <location>
        <begin position="148"/>
        <end position="167"/>
    </location>
</feature>
<dbReference type="Pfam" id="PF03594">
    <property type="entry name" value="BenE"/>
    <property type="match status" value="1"/>
</dbReference>
<evidence type="ECO:0000256" key="1">
    <source>
        <dbReference type="SAM" id="MobiDB-lite"/>
    </source>
</evidence>
<feature type="transmembrane region" description="Helical" evidence="2">
    <location>
        <begin position="197"/>
        <end position="217"/>
    </location>
</feature>
<feature type="transmembrane region" description="Helical" evidence="2">
    <location>
        <begin position="66"/>
        <end position="86"/>
    </location>
</feature>
<evidence type="ECO:0000256" key="2">
    <source>
        <dbReference type="SAM" id="Phobius"/>
    </source>
</evidence>
<dbReference type="AlphaFoldDB" id="A0A4Q7UP74"/>
<dbReference type="EMBL" id="SHKL01000001">
    <property type="protein sequence ID" value="RZT83537.1"/>
    <property type="molecule type" value="Genomic_DNA"/>
</dbReference>
<sequence length="415" mass="42750">MTAVDHSSTRRFERPERRPPGARRILGDLGPRYAANGLIGVVFSATGPGAVVLAVGVQGGLSPAEIASWVFGVFFLNGALTVLASWVYRQPLAFFWTIPGTVLVGPALGHLSLGQVVGAYLATGVLMLLLGLTGWVRTVMDAIPMPIVMAMVAGVFLSFGTGLVKAVVSDAAVAAPMVVVFVVLSAWAAAGRRVPPILGALVVGAVAVAVTGTFRLAGGTVSAFLAALDLQTPQWSLQAMFELVIPLAITVLVVQNGQGVAVLRAARHDPPVNVVTSLCGIWSVLAAGVGAVSTCLTGPTNALLTVSGERHRQYTAGIVCGLLAMVFGVFAPLFTQLMLAAPVAFVATLGGLAMLKVLQSAFVAAFGSRHTFGALVTFVVTVSGITVLNIGGPFWGLVAGIAVSRLLERDDFRTG</sequence>
<evidence type="ECO:0000313" key="4">
    <source>
        <dbReference type="Proteomes" id="UP000291591"/>
    </source>
</evidence>
<feature type="transmembrane region" description="Helical" evidence="2">
    <location>
        <begin position="93"/>
        <end position="111"/>
    </location>
</feature>
<feature type="transmembrane region" description="Helical" evidence="2">
    <location>
        <begin position="237"/>
        <end position="254"/>
    </location>
</feature>